<keyword evidence="5 6" id="KW-0472">Membrane</keyword>
<feature type="transmembrane region" description="Helical" evidence="6">
    <location>
        <begin position="88"/>
        <end position="107"/>
    </location>
</feature>
<dbReference type="InterPro" id="IPR007237">
    <property type="entry name" value="CD20-like"/>
</dbReference>
<dbReference type="PANTHER" id="PTHR23320">
    <property type="entry name" value="MEMBRANE-SPANNING 4-DOMAINS SUBFAMILY A MS4A -RELATED"/>
    <property type="match status" value="1"/>
</dbReference>
<evidence type="ECO:0000313" key="8">
    <source>
        <dbReference type="Proteomes" id="UP000008144"/>
    </source>
</evidence>
<dbReference type="KEGG" id="cin:100176079"/>
<dbReference type="Pfam" id="PF04103">
    <property type="entry name" value="CD20"/>
    <property type="match status" value="1"/>
</dbReference>
<organism evidence="7 8">
    <name type="scientific">Ciona intestinalis</name>
    <name type="common">Transparent sea squirt</name>
    <name type="synonym">Ascidia intestinalis</name>
    <dbReference type="NCBI Taxonomy" id="7719"/>
    <lineage>
        <taxon>Eukaryota</taxon>
        <taxon>Metazoa</taxon>
        <taxon>Chordata</taxon>
        <taxon>Tunicata</taxon>
        <taxon>Ascidiacea</taxon>
        <taxon>Phlebobranchia</taxon>
        <taxon>Cionidae</taxon>
        <taxon>Ciona</taxon>
    </lineage>
</organism>
<dbReference type="RefSeq" id="XP_002127005.1">
    <property type="nucleotide sequence ID" value="XM_002126969.4"/>
</dbReference>
<sequence>MYHETSAYQKHETPDYKYLRIFLGVGVVKLVVGCVSVLLGVWAEYIRINSAHSDYFEVYSPLWCAPFFIVAGGKGVNLSCKPSDKKMFTTMILAIVSGILGLVMYGFELVDSIQMDDVYFVLEDDHVALKILHGILTALGFLNFLFAKVLVAFCAVEYCKQRKKQRTYIESSRTPLLGYGDSCSRRSFGVEAYPYTNYTSTRGQAGSYAGSIPFKSDA</sequence>
<protein>
    <submittedName>
        <fullName evidence="7">Uncharacterized LOC100176079</fullName>
    </submittedName>
</protein>
<dbReference type="AlphaFoldDB" id="F6TFA5"/>
<dbReference type="Ensembl" id="ENSCINT00000009288.3">
    <property type="protein sequence ID" value="ENSCINP00000009288.3"/>
    <property type="gene ID" value="ENSCING00000004493.3"/>
</dbReference>
<evidence type="ECO:0000256" key="6">
    <source>
        <dbReference type="SAM" id="Phobius"/>
    </source>
</evidence>
<reference evidence="8" key="1">
    <citation type="journal article" date="2002" name="Science">
        <title>The draft genome of Ciona intestinalis: insights into chordate and vertebrate origins.</title>
        <authorList>
            <person name="Dehal P."/>
            <person name="Satou Y."/>
            <person name="Campbell R.K."/>
            <person name="Chapman J."/>
            <person name="Degnan B."/>
            <person name="De Tomaso A."/>
            <person name="Davidson B."/>
            <person name="Di Gregorio A."/>
            <person name="Gelpke M."/>
            <person name="Goodstein D.M."/>
            <person name="Harafuji N."/>
            <person name="Hastings K.E."/>
            <person name="Ho I."/>
            <person name="Hotta K."/>
            <person name="Huang W."/>
            <person name="Kawashima T."/>
            <person name="Lemaire P."/>
            <person name="Martinez D."/>
            <person name="Meinertzhagen I.A."/>
            <person name="Necula S."/>
            <person name="Nonaka M."/>
            <person name="Putnam N."/>
            <person name="Rash S."/>
            <person name="Saiga H."/>
            <person name="Satake M."/>
            <person name="Terry A."/>
            <person name="Yamada L."/>
            <person name="Wang H.G."/>
            <person name="Awazu S."/>
            <person name="Azumi K."/>
            <person name="Boore J."/>
            <person name="Branno M."/>
            <person name="Chin-Bow S."/>
            <person name="DeSantis R."/>
            <person name="Doyle S."/>
            <person name="Francino P."/>
            <person name="Keys D.N."/>
            <person name="Haga S."/>
            <person name="Hayashi H."/>
            <person name="Hino K."/>
            <person name="Imai K.S."/>
            <person name="Inaba K."/>
            <person name="Kano S."/>
            <person name="Kobayashi K."/>
            <person name="Kobayashi M."/>
            <person name="Lee B.I."/>
            <person name="Makabe K.W."/>
            <person name="Manohar C."/>
            <person name="Matassi G."/>
            <person name="Medina M."/>
            <person name="Mochizuki Y."/>
            <person name="Mount S."/>
            <person name="Morishita T."/>
            <person name="Miura S."/>
            <person name="Nakayama A."/>
            <person name="Nishizaka S."/>
            <person name="Nomoto H."/>
            <person name="Ohta F."/>
            <person name="Oishi K."/>
            <person name="Rigoutsos I."/>
            <person name="Sano M."/>
            <person name="Sasaki A."/>
            <person name="Sasakura Y."/>
            <person name="Shoguchi E."/>
            <person name="Shin-i T."/>
            <person name="Spagnuolo A."/>
            <person name="Stainier D."/>
            <person name="Suzuki M.M."/>
            <person name="Tassy O."/>
            <person name="Takatori N."/>
            <person name="Tokuoka M."/>
            <person name="Yagi K."/>
            <person name="Yoshizaki F."/>
            <person name="Wada S."/>
            <person name="Zhang C."/>
            <person name="Hyatt P.D."/>
            <person name="Larimer F."/>
            <person name="Detter C."/>
            <person name="Doggett N."/>
            <person name="Glavina T."/>
            <person name="Hawkins T."/>
            <person name="Richardson P."/>
            <person name="Lucas S."/>
            <person name="Kohara Y."/>
            <person name="Levine M."/>
            <person name="Satoh N."/>
            <person name="Rokhsar D.S."/>
        </authorList>
    </citation>
    <scope>NUCLEOTIDE SEQUENCE [LARGE SCALE GENOMIC DNA]</scope>
</reference>
<dbReference type="Proteomes" id="UP000008144">
    <property type="component" value="Unassembled WGS sequence"/>
</dbReference>
<accession>F6TFA5</accession>
<gene>
    <name evidence="7" type="primary">LOC100176079</name>
</gene>
<dbReference type="InterPro" id="IPR030417">
    <property type="entry name" value="MS4A"/>
</dbReference>
<dbReference type="PANTHER" id="PTHR23320:SF158">
    <property type="entry name" value="CREB-BINDING PROTEIN-LIKE ISOFORM X1"/>
    <property type="match status" value="1"/>
</dbReference>
<name>F6TFA5_CIOIN</name>
<feature type="transmembrane region" description="Helical" evidence="6">
    <location>
        <begin position="21"/>
        <end position="43"/>
    </location>
</feature>
<evidence type="ECO:0000256" key="5">
    <source>
        <dbReference type="ARBA" id="ARBA00023136"/>
    </source>
</evidence>
<feature type="transmembrane region" description="Helical" evidence="6">
    <location>
        <begin position="58"/>
        <end position="76"/>
    </location>
</feature>
<feature type="transmembrane region" description="Helical" evidence="6">
    <location>
        <begin position="127"/>
        <end position="156"/>
    </location>
</feature>
<dbReference type="GeneID" id="100176079"/>
<evidence type="ECO:0000256" key="1">
    <source>
        <dbReference type="ARBA" id="ARBA00004141"/>
    </source>
</evidence>
<reference evidence="7" key="2">
    <citation type="submission" date="2025-08" db="UniProtKB">
        <authorList>
            <consortium name="Ensembl"/>
        </authorList>
    </citation>
    <scope>IDENTIFICATION</scope>
</reference>
<comment type="subcellular location">
    <subcellularLocation>
        <location evidence="1">Membrane</location>
        <topology evidence="1">Multi-pass membrane protein</topology>
    </subcellularLocation>
</comment>
<accession>A0A1W2WD27</accession>
<keyword evidence="8" id="KW-1185">Reference proteome</keyword>
<proteinExistence type="inferred from homology"/>
<dbReference type="InParanoid" id="F6TFA5"/>
<keyword evidence="3 6" id="KW-0812">Transmembrane</keyword>
<evidence type="ECO:0000256" key="4">
    <source>
        <dbReference type="ARBA" id="ARBA00022989"/>
    </source>
</evidence>
<evidence type="ECO:0000256" key="3">
    <source>
        <dbReference type="ARBA" id="ARBA00022692"/>
    </source>
</evidence>
<keyword evidence="4 6" id="KW-1133">Transmembrane helix</keyword>
<reference evidence="7" key="3">
    <citation type="submission" date="2025-09" db="UniProtKB">
        <authorList>
            <consortium name="Ensembl"/>
        </authorList>
    </citation>
    <scope>IDENTIFICATION</scope>
</reference>
<evidence type="ECO:0000256" key="2">
    <source>
        <dbReference type="ARBA" id="ARBA00009565"/>
    </source>
</evidence>
<evidence type="ECO:0000313" key="7">
    <source>
        <dbReference type="Ensembl" id="ENSCINP00000009288.3"/>
    </source>
</evidence>
<dbReference type="HOGENOM" id="CLU_1266511_0_0_1"/>
<comment type="similarity">
    <text evidence="2">Belongs to the MS4A family.</text>
</comment>